<dbReference type="InterPro" id="IPR008269">
    <property type="entry name" value="Lon_proteolytic"/>
</dbReference>
<feature type="domain" description="Lon proteolytic" evidence="1">
    <location>
        <begin position="149"/>
        <end position="237"/>
    </location>
</feature>
<dbReference type="GO" id="GO:0004252">
    <property type="term" value="F:serine-type endopeptidase activity"/>
    <property type="evidence" value="ECO:0007669"/>
    <property type="project" value="InterPro"/>
</dbReference>
<dbReference type="InterPro" id="IPR027065">
    <property type="entry name" value="Lon_Prtase"/>
</dbReference>
<name>A0A6J7BEG1_9ZZZZ</name>
<dbReference type="InterPro" id="IPR020568">
    <property type="entry name" value="Ribosomal_Su5_D2-typ_SF"/>
</dbReference>
<dbReference type="EMBL" id="CAFAZX010000051">
    <property type="protein sequence ID" value="CAB4843772.1"/>
    <property type="molecule type" value="Genomic_DNA"/>
</dbReference>
<gene>
    <name evidence="2" type="ORF">UFOPK3241_00920</name>
</gene>
<dbReference type="SUPFAM" id="SSF54211">
    <property type="entry name" value="Ribosomal protein S5 domain 2-like"/>
    <property type="match status" value="1"/>
</dbReference>
<sequence>MRFSPLPRFALFIVGIFLTLAGLVPLPYVVLQPGGGADVLEKMITIEGAPTYPTSGKLLLVTVLATSPGSPIFGANVLYSWAKADSIVLPRDVVYPPEQSSQQINAVNKADMDGSQSAATVSAFSYLDKIGTPVDPRKVKVKISVKNTGGPSGGLIFALAVVARLTPNDFLTGRTIAGTGTIDAQGVIGPIGGIDEKLIAAKRSGATVFLAPTSNCDDVHHIPSGLTVYSVETLTEAISVLKDAQTSISHCTWQRNR</sequence>
<dbReference type="PANTHER" id="PTHR10046">
    <property type="entry name" value="ATP DEPENDENT LON PROTEASE FAMILY MEMBER"/>
    <property type="match status" value="1"/>
</dbReference>
<dbReference type="GO" id="GO:0006508">
    <property type="term" value="P:proteolysis"/>
    <property type="evidence" value="ECO:0007669"/>
    <property type="project" value="InterPro"/>
</dbReference>
<reference evidence="2" key="1">
    <citation type="submission" date="2020-05" db="EMBL/GenBank/DDBJ databases">
        <authorList>
            <person name="Chiriac C."/>
            <person name="Salcher M."/>
            <person name="Ghai R."/>
            <person name="Kavagutti S V."/>
        </authorList>
    </citation>
    <scope>NUCLEOTIDE SEQUENCE</scope>
</reference>
<dbReference type="InterPro" id="IPR014721">
    <property type="entry name" value="Ribsml_uS5_D2-typ_fold_subgr"/>
</dbReference>
<dbReference type="GO" id="GO:0030163">
    <property type="term" value="P:protein catabolic process"/>
    <property type="evidence" value="ECO:0007669"/>
    <property type="project" value="InterPro"/>
</dbReference>
<evidence type="ECO:0000313" key="2">
    <source>
        <dbReference type="EMBL" id="CAB4843772.1"/>
    </source>
</evidence>
<dbReference type="Gene3D" id="3.30.230.10">
    <property type="match status" value="1"/>
</dbReference>
<proteinExistence type="predicted"/>
<accession>A0A6J7BEG1</accession>
<evidence type="ECO:0000259" key="1">
    <source>
        <dbReference type="Pfam" id="PF05362"/>
    </source>
</evidence>
<dbReference type="GO" id="GO:0004176">
    <property type="term" value="F:ATP-dependent peptidase activity"/>
    <property type="evidence" value="ECO:0007669"/>
    <property type="project" value="InterPro"/>
</dbReference>
<protein>
    <submittedName>
        <fullName evidence="2">Unannotated protein</fullName>
    </submittedName>
</protein>
<dbReference type="Pfam" id="PF05362">
    <property type="entry name" value="Lon_C"/>
    <property type="match status" value="1"/>
</dbReference>
<dbReference type="AlphaFoldDB" id="A0A6J7BEG1"/>
<dbReference type="GO" id="GO:0005524">
    <property type="term" value="F:ATP binding"/>
    <property type="evidence" value="ECO:0007669"/>
    <property type="project" value="InterPro"/>
</dbReference>
<organism evidence="2">
    <name type="scientific">freshwater metagenome</name>
    <dbReference type="NCBI Taxonomy" id="449393"/>
    <lineage>
        <taxon>unclassified sequences</taxon>
        <taxon>metagenomes</taxon>
        <taxon>ecological metagenomes</taxon>
    </lineage>
</organism>